<feature type="coiled-coil region" evidence="1">
    <location>
        <begin position="1344"/>
        <end position="1397"/>
    </location>
</feature>
<protein>
    <submittedName>
        <fullName evidence="2">Uncharacterized protein</fullName>
    </submittedName>
</protein>
<proteinExistence type="predicted"/>
<reference evidence="2 3" key="1">
    <citation type="journal article" date="2020" name="Microorganisms">
        <title>Reliable Identification of Environmental Pseudomonas Isolates Using the rpoD Gene.</title>
        <authorList>
            <consortium name="The Broad Institute Genome Sequencing Platform"/>
            <person name="Girard L."/>
            <person name="Lood C."/>
            <person name="Rokni-Zadeh H."/>
            <person name="van Noort V."/>
            <person name="Lavigne R."/>
            <person name="De Mot R."/>
        </authorList>
    </citation>
    <scope>NUCLEOTIDE SEQUENCE [LARGE SCALE GENOMIC DNA]</scope>
    <source>
        <strain evidence="2 3">RW9S1A</strain>
    </source>
</reference>
<accession>A0A9E6PT06</accession>
<dbReference type="RefSeq" id="WP_186660473.1">
    <property type="nucleotide sequence ID" value="NZ_CP077095.1"/>
</dbReference>
<gene>
    <name evidence="2" type="ORF">HU772_015965</name>
</gene>
<organism evidence="2 3">
    <name type="scientific">Pseudomonas xantholysinigenes</name>
    <dbReference type="NCBI Taxonomy" id="2745490"/>
    <lineage>
        <taxon>Bacteria</taxon>
        <taxon>Pseudomonadati</taxon>
        <taxon>Pseudomonadota</taxon>
        <taxon>Gammaproteobacteria</taxon>
        <taxon>Pseudomonadales</taxon>
        <taxon>Pseudomonadaceae</taxon>
        <taxon>Pseudomonas</taxon>
    </lineage>
</organism>
<keyword evidence="3" id="KW-1185">Reference proteome</keyword>
<dbReference type="Proteomes" id="UP000633418">
    <property type="component" value="Chromosome"/>
</dbReference>
<evidence type="ECO:0000313" key="3">
    <source>
        <dbReference type="Proteomes" id="UP000633418"/>
    </source>
</evidence>
<keyword evidence="1" id="KW-0175">Coiled coil</keyword>
<evidence type="ECO:0000256" key="1">
    <source>
        <dbReference type="SAM" id="Coils"/>
    </source>
</evidence>
<dbReference type="KEGG" id="pxn:HU772_015965"/>
<evidence type="ECO:0000313" key="2">
    <source>
        <dbReference type="EMBL" id="QXI36840.1"/>
    </source>
</evidence>
<dbReference type="EMBL" id="CP077095">
    <property type="protein sequence ID" value="QXI36840.1"/>
    <property type="molecule type" value="Genomic_DNA"/>
</dbReference>
<name>A0A9E6PT06_9PSED</name>
<reference evidence="2 3" key="2">
    <citation type="journal article" date="2021" name="Microorganisms">
        <title>The Ever-Expanding Pseudomonas Genus: Description of 43 New Species and Partition of the Pseudomonas putida Group.</title>
        <authorList>
            <person name="Girard L."/>
            <person name="Lood C."/>
            <person name="Hofte M."/>
            <person name="Vandamme P."/>
            <person name="Rokni-Zadeh H."/>
            <person name="van Noort V."/>
            <person name="Lavigne R."/>
            <person name="De Mot R."/>
        </authorList>
    </citation>
    <scope>NUCLEOTIDE SEQUENCE [LARGE SCALE GENOMIC DNA]</scope>
    <source>
        <strain evidence="2 3">RW9S1A</strain>
    </source>
</reference>
<sequence length="1514" mass="168572">MNDNLLQHLAQFSRLDCKVAKRFQNRPTLRQTAEYMLLEQWSQRHLGRQHDPLNLYLSSHDTRTEKTFVRPLAQVLVERYCLGRTLNLTEGSDTLLPHQSSGQAGTVDIDLHEVEMLINDAGPLLISVHQQQLVAYWSLFDSAGQTPWQWFARYLRKQLQSAIEVHKKAASLSGYALATATLVQGYPAASQRRDWSNAQGLVVSNLQVDYASNSNLDVDLASAVLIEHADGDPARDLTLVFTLAGRLYGFESRQVLLDFIARFHAETTPDTTLRITITPAVSDVFEEQALGLLNQQLRVIDTLAQHYHGKFEALWLNRDLDRFTSMIDLCNEAEAAQRQSLSTHLPNWLQHAPSRPLMHYSQLLIEVAQRYQDAQGRFWLDGVPTAEAFANQQLAQRMATDHPGATCNPEQVQVINHQVTATAAASQGSLVTSGEEHPVVFTLAQLAIGNLGLLRPGRVTLSSTTAQPLPSWMTEHYLRTLVSELDVATTYPALLRRELLDNAEQRQQREQLLKAQLEVQLPALVMELHLQGKIPDSKMAEHVSQLFSPTPTAKDPEWVMRRLGFIKSPGSAVDHPRNTWLIERSAPNAEACLLYRPLHEDALLYFEDRLALFVAISTPGPLQDDLLQRLPAEDRRFYDHGGFLEPHLFVPLEDTSAVPFGTPAAVSIAVEPAVDELAQALYLACVNESISRFEAHSASTAQTRWNSWKELGWLLFNTLLPLAGSSLGKVAWLAQMEIALAQFVATDSENSPTEHRLAMVDLLTNIAVLLFSRSLFQLRLEQPLVPAPAVEPPSPALVAIPAPEVSTTPDWTLDFSWSRPNRTLGPALRQELDQLQASVPVASLGTPIPSGRFQGLYLQGTKFYVALDGHAYEVTEDATLQQTRIVGKDHAQGPLLQRNELGHWQLDLRLGLKGGMPLKERVVQRQLEALGAVFEINNVIQAEKATFADKTREMTAIEGLANMPLDDSRLASCQDKISVLSRFWQGHLEHLVTRNGLKPVKDFNTVHAYALQQISFCERVLHKILHKRYQPQRAQLLEIAKEQKQGQALTAADVQIARTRLDHLEPLIERMIENNDALRKCVSELRKLASPRFADITRWLNQASSVPASAEKGLILRFLRLESLVNRLSLVHGLDGEGPYWLDRLWDNLELGIAQRAKLYALPQADEEVSARLLLSIKGHLEAAKRQLGNLTEEIHDDAALQTIQVLHAQLDGVLSDIASDLAELPDYPPISTLGQLRKKVPGLIETIEGDVLLGNPRAEDATTVDVPGPDNKTRARTYRLKQGNWVEVKPATAQVTPSQRSLKRLLKDSAPLMSKARAELESMRRASANYLPVEIEEAILHQRDRLQGQIDAIEARLTDDNETDEAAGGLDAEGTVKDLRTLANELKTQASTLRVNAALTQKPRMAEVQFLLAQGEVQVAKVGTRTRLAKIKGRPADFLDEYSVSHAGSVLWYAHFHYAAMDTAEVNFTAGHLKTLAQRHAAGQRVTDANGTVTEVYRAPITSAAASAHFFNL</sequence>